<dbReference type="PROSITE" id="PS01136">
    <property type="entry name" value="UPF0034"/>
    <property type="match status" value="1"/>
</dbReference>
<dbReference type="CDD" id="cd02801">
    <property type="entry name" value="DUS_like_FMN"/>
    <property type="match status" value="1"/>
</dbReference>
<comment type="cofactor">
    <cofactor evidence="1">
        <name>FMN</name>
        <dbReference type="ChEBI" id="CHEBI:58210"/>
    </cofactor>
</comment>
<name>A0A9K3PB76_9STRA</name>
<dbReference type="Pfam" id="PF01207">
    <property type="entry name" value="Dus"/>
    <property type="match status" value="1"/>
</dbReference>
<reference evidence="8" key="2">
    <citation type="submission" date="2021-04" db="EMBL/GenBank/DDBJ databases">
        <authorList>
            <person name="Podell S."/>
        </authorList>
    </citation>
    <scope>NUCLEOTIDE SEQUENCE</scope>
    <source>
        <strain evidence="8">Hildebrandi</strain>
    </source>
</reference>
<evidence type="ECO:0000256" key="5">
    <source>
        <dbReference type="ARBA" id="ARBA00023002"/>
    </source>
</evidence>
<sequence>MAVIVAATVASRSGRYYGFFVMPFSGCSMVRQRTTTTTTTTTSHHRTQHLSTVQWHLSSTLSSSPDYTRDISEQSTTVQPSRPPLILPCQPDHPIYSVMAPMVAASDYPFRKLLRDYCGVDLLYTQMLHAKNFVNDANFRRWHCDFYECGQRFPSSLLPSQRDCLGSNMPKLSPSPPQSFAPLMVQLAGHDVDTVVQAALMVYEQTDGKLAGIDLNCGCPQNIAKKGNYGAFLMERDSQRVCDILTALRKHLPPEIAVSAKIRLPPEDDVLTERIARLVETGINFMTVHGRTLKENKTAVGPVHADRIRRAIEKARSINPDFAVVANGGMENYHDVQTILQYTGASAAMSSEALLETPNLFQSSSVESGFTPQDRFQQQVFFATKYLDICEEVGPPLPGVMGDGGSFGIVRGHFFKFFHRYLNADPTSIDLRNEFAGSGMRTLHEARVFVDKLEDRYDHLLPEDWSVLPSSNPESSWYRRHRKPDRRVHQRQLRTLNEDECLMNVEAKKREIKERIVKMKQQRQSQLAIEMELAEHNTNPLTSNI</sequence>
<protein>
    <submittedName>
        <fullName evidence="8">Dihydrouridine synthase Dus</fullName>
    </submittedName>
</protein>
<dbReference type="Proteomes" id="UP000693970">
    <property type="component" value="Unassembled WGS sequence"/>
</dbReference>
<dbReference type="PANTHER" id="PTHR11082">
    <property type="entry name" value="TRNA-DIHYDROURIDINE SYNTHASE"/>
    <property type="match status" value="1"/>
</dbReference>
<evidence type="ECO:0000259" key="7">
    <source>
        <dbReference type="Pfam" id="PF01207"/>
    </source>
</evidence>
<gene>
    <name evidence="8" type="ORF">IV203_023138</name>
</gene>
<keyword evidence="2" id="KW-0285">Flavoprotein</keyword>
<keyword evidence="3" id="KW-0288">FMN</keyword>
<evidence type="ECO:0000256" key="3">
    <source>
        <dbReference type="ARBA" id="ARBA00022643"/>
    </source>
</evidence>
<dbReference type="OrthoDB" id="272303at2759"/>
<feature type="domain" description="DUS-like FMN-binding" evidence="7">
    <location>
        <begin position="99"/>
        <end position="419"/>
    </location>
</feature>
<comment type="caution">
    <text evidence="8">The sequence shown here is derived from an EMBL/GenBank/DDBJ whole genome shotgun (WGS) entry which is preliminary data.</text>
</comment>
<accession>A0A9K3PB76</accession>
<organism evidence="8 9">
    <name type="scientific">Nitzschia inconspicua</name>
    <dbReference type="NCBI Taxonomy" id="303405"/>
    <lineage>
        <taxon>Eukaryota</taxon>
        <taxon>Sar</taxon>
        <taxon>Stramenopiles</taxon>
        <taxon>Ochrophyta</taxon>
        <taxon>Bacillariophyta</taxon>
        <taxon>Bacillariophyceae</taxon>
        <taxon>Bacillariophycidae</taxon>
        <taxon>Bacillariales</taxon>
        <taxon>Bacillariaceae</taxon>
        <taxon>Nitzschia</taxon>
    </lineage>
</organism>
<keyword evidence="4" id="KW-0521">NADP</keyword>
<dbReference type="GO" id="GO:0050660">
    <property type="term" value="F:flavin adenine dinucleotide binding"/>
    <property type="evidence" value="ECO:0007669"/>
    <property type="project" value="InterPro"/>
</dbReference>
<dbReference type="PANTHER" id="PTHR11082:SF5">
    <property type="entry name" value="TRNA-DIHYDROURIDINE(16_17) SYNTHASE [NAD(P)(+)]-LIKE"/>
    <property type="match status" value="1"/>
</dbReference>
<dbReference type="InterPro" id="IPR018517">
    <property type="entry name" value="tRNA_hU_synthase_CS"/>
</dbReference>
<evidence type="ECO:0000256" key="4">
    <source>
        <dbReference type="ARBA" id="ARBA00022857"/>
    </source>
</evidence>
<dbReference type="GO" id="GO:0017150">
    <property type="term" value="F:tRNA dihydrouridine synthase activity"/>
    <property type="evidence" value="ECO:0007669"/>
    <property type="project" value="InterPro"/>
</dbReference>
<keyword evidence="5" id="KW-0560">Oxidoreductase</keyword>
<reference evidence="8" key="1">
    <citation type="journal article" date="2021" name="Sci. Rep.">
        <title>Diploid genomic architecture of Nitzschia inconspicua, an elite biomass production diatom.</title>
        <authorList>
            <person name="Oliver A."/>
            <person name="Podell S."/>
            <person name="Pinowska A."/>
            <person name="Traller J.C."/>
            <person name="Smith S.R."/>
            <person name="McClure R."/>
            <person name="Beliaev A."/>
            <person name="Bohutskyi P."/>
            <person name="Hill E.A."/>
            <person name="Rabines A."/>
            <person name="Zheng H."/>
            <person name="Allen L.Z."/>
            <person name="Kuo A."/>
            <person name="Grigoriev I.V."/>
            <person name="Allen A.E."/>
            <person name="Hazlebeck D."/>
            <person name="Allen E.E."/>
        </authorList>
    </citation>
    <scope>NUCLEOTIDE SEQUENCE</scope>
    <source>
        <strain evidence="8">Hildebrandi</strain>
    </source>
</reference>
<dbReference type="InterPro" id="IPR035587">
    <property type="entry name" value="DUS-like_FMN-bd"/>
</dbReference>
<evidence type="ECO:0000313" key="8">
    <source>
        <dbReference type="EMBL" id="KAG7341187.1"/>
    </source>
</evidence>
<keyword evidence="9" id="KW-1185">Reference proteome</keyword>
<dbReference type="AlphaFoldDB" id="A0A9K3PB76"/>
<evidence type="ECO:0000256" key="6">
    <source>
        <dbReference type="ARBA" id="ARBA00023027"/>
    </source>
</evidence>
<evidence type="ECO:0000256" key="1">
    <source>
        <dbReference type="ARBA" id="ARBA00001917"/>
    </source>
</evidence>
<evidence type="ECO:0000256" key="2">
    <source>
        <dbReference type="ARBA" id="ARBA00022630"/>
    </source>
</evidence>
<dbReference type="EMBL" id="JAGRRH010000026">
    <property type="protein sequence ID" value="KAG7341187.1"/>
    <property type="molecule type" value="Genomic_DNA"/>
</dbReference>
<proteinExistence type="predicted"/>
<evidence type="ECO:0000313" key="9">
    <source>
        <dbReference type="Proteomes" id="UP000693970"/>
    </source>
</evidence>
<keyword evidence="6" id="KW-0520">NAD</keyword>